<sequence length="54" mass="6329">IKYLAINSDLGTYYALFETQAKYKFTPYLKPIQLQLIIDIAKKTIPKPKLIRKN</sequence>
<feature type="non-terminal residue" evidence="1">
    <location>
        <position position="1"/>
    </location>
</feature>
<evidence type="ECO:0000313" key="1">
    <source>
        <dbReference type="EMBL" id="CAG8605724.1"/>
    </source>
</evidence>
<gene>
    <name evidence="1" type="ORF">SCALOS_LOCUS7089</name>
</gene>
<protein>
    <submittedName>
        <fullName evidence="1">8957_t:CDS:1</fullName>
    </submittedName>
</protein>
<evidence type="ECO:0000313" key="2">
    <source>
        <dbReference type="Proteomes" id="UP000789860"/>
    </source>
</evidence>
<dbReference type="Proteomes" id="UP000789860">
    <property type="component" value="Unassembled WGS sequence"/>
</dbReference>
<dbReference type="EMBL" id="CAJVPM010015122">
    <property type="protein sequence ID" value="CAG8605724.1"/>
    <property type="molecule type" value="Genomic_DNA"/>
</dbReference>
<accession>A0ACA9MT75</accession>
<proteinExistence type="predicted"/>
<name>A0ACA9MT75_9GLOM</name>
<keyword evidence="2" id="KW-1185">Reference proteome</keyword>
<organism evidence="1 2">
    <name type="scientific">Scutellospora calospora</name>
    <dbReference type="NCBI Taxonomy" id="85575"/>
    <lineage>
        <taxon>Eukaryota</taxon>
        <taxon>Fungi</taxon>
        <taxon>Fungi incertae sedis</taxon>
        <taxon>Mucoromycota</taxon>
        <taxon>Glomeromycotina</taxon>
        <taxon>Glomeromycetes</taxon>
        <taxon>Diversisporales</taxon>
        <taxon>Gigasporaceae</taxon>
        <taxon>Scutellospora</taxon>
    </lineage>
</organism>
<reference evidence="1" key="1">
    <citation type="submission" date="2021-06" db="EMBL/GenBank/DDBJ databases">
        <authorList>
            <person name="Kallberg Y."/>
            <person name="Tangrot J."/>
            <person name="Rosling A."/>
        </authorList>
    </citation>
    <scope>NUCLEOTIDE SEQUENCE</scope>
    <source>
        <strain evidence="1">AU212A</strain>
    </source>
</reference>
<comment type="caution">
    <text evidence="1">The sequence shown here is derived from an EMBL/GenBank/DDBJ whole genome shotgun (WGS) entry which is preliminary data.</text>
</comment>